<dbReference type="GO" id="GO:0005737">
    <property type="term" value="C:cytoplasm"/>
    <property type="evidence" value="ECO:0007669"/>
    <property type="project" value="UniProtKB-SubCell"/>
</dbReference>
<dbReference type="GO" id="GO:0030677">
    <property type="term" value="C:ribonuclease P complex"/>
    <property type="evidence" value="ECO:0007669"/>
    <property type="project" value="UniProtKB-UniRule"/>
</dbReference>
<dbReference type="SUPFAM" id="SSF101744">
    <property type="entry name" value="Rof/RNase P subunit-like"/>
    <property type="match status" value="1"/>
</dbReference>
<evidence type="ECO:0000256" key="4">
    <source>
        <dbReference type="ARBA" id="ARBA00022759"/>
    </source>
</evidence>
<gene>
    <name evidence="6" type="primary">rnp1</name>
    <name evidence="8" type="ORF">SAMN04487950_0788</name>
</gene>
<dbReference type="EC" id="3.1.26.5" evidence="6"/>
<comment type="similarity">
    <text evidence="6">Belongs to the eukaryotic/archaeal RNase P protein component 1 family.</text>
</comment>
<dbReference type="RefSeq" id="WP_089865908.1">
    <property type="nucleotide sequence ID" value="NZ_FOTC01000001.1"/>
</dbReference>
<evidence type="ECO:0000313" key="8">
    <source>
        <dbReference type="EMBL" id="SFK72632.1"/>
    </source>
</evidence>
<proteinExistence type="inferred from homology"/>
<feature type="compositionally biased region" description="Basic and acidic residues" evidence="7">
    <location>
        <begin position="155"/>
        <end position="166"/>
    </location>
</feature>
<evidence type="ECO:0000256" key="3">
    <source>
        <dbReference type="ARBA" id="ARBA00022722"/>
    </source>
</evidence>
<name>A0A1I4BV37_9EURY</name>
<protein>
    <recommendedName>
        <fullName evidence="6">Ribonuclease P protein component 1</fullName>
        <shortName evidence="6">RNase P component 1</shortName>
        <ecNumber evidence="6">3.1.26.5</ecNumber>
    </recommendedName>
    <alternativeName>
        <fullName evidence="6">Rpp29</fullName>
    </alternativeName>
</protein>
<comment type="function">
    <text evidence="6">Part of ribonuclease P, a protein complex that generates mature tRNA molecules by cleaving their 5'-ends.</text>
</comment>
<evidence type="ECO:0000256" key="2">
    <source>
        <dbReference type="ARBA" id="ARBA00022694"/>
    </source>
</evidence>
<dbReference type="EMBL" id="FOTC01000001">
    <property type="protein sequence ID" value="SFK72632.1"/>
    <property type="molecule type" value="Genomic_DNA"/>
</dbReference>
<keyword evidence="5 6" id="KW-0378">Hydrolase</keyword>
<keyword evidence="2 6" id="KW-0819">tRNA processing</keyword>
<dbReference type="Gene3D" id="2.30.30.210">
    <property type="entry name" value="Ribonuclease P/MRP, subunit p29"/>
    <property type="match status" value="1"/>
</dbReference>
<dbReference type="Pfam" id="PF01868">
    <property type="entry name" value="RNase_P-MRP_p29"/>
    <property type="match status" value="1"/>
</dbReference>
<keyword evidence="1 6" id="KW-0963">Cytoplasm</keyword>
<evidence type="ECO:0000313" key="9">
    <source>
        <dbReference type="Proteomes" id="UP000199607"/>
    </source>
</evidence>
<evidence type="ECO:0000256" key="5">
    <source>
        <dbReference type="ARBA" id="ARBA00022801"/>
    </source>
</evidence>
<comment type="subunit">
    <text evidence="6">Consists of a catalytic RNA component and at least 4-5 protein subunits.</text>
</comment>
<keyword evidence="9" id="KW-1185">Reference proteome</keyword>
<dbReference type="GO" id="GO:0001682">
    <property type="term" value="P:tRNA 5'-leader removal"/>
    <property type="evidence" value="ECO:0007669"/>
    <property type="project" value="UniProtKB-UniRule"/>
</dbReference>
<dbReference type="AlphaFoldDB" id="A0A1I4BV37"/>
<reference evidence="9" key="1">
    <citation type="submission" date="2016-10" db="EMBL/GenBank/DDBJ databases">
        <authorList>
            <person name="Varghese N."/>
            <person name="Submissions S."/>
        </authorList>
    </citation>
    <scope>NUCLEOTIDE SEQUENCE [LARGE SCALE GENOMIC DNA]</scope>
    <source>
        <strain evidence="9">CGMCC 1.7738</strain>
    </source>
</reference>
<comment type="subcellular location">
    <subcellularLocation>
        <location evidence="6">Cytoplasm</location>
    </subcellularLocation>
</comment>
<dbReference type="HAMAP" id="MF_00754">
    <property type="entry name" value="RNase_P_1"/>
    <property type="match status" value="1"/>
</dbReference>
<dbReference type="InterPro" id="IPR036980">
    <property type="entry name" value="RNase_P/MRP_Rpp29_sf"/>
</dbReference>
<dbReference type="SMART" id="SM00538">
    <property type="entry name" value="POP4"/>
    <property type="match status" value="1"/>
</dbReference>
<keyword evidence="3 6" id="KW-0540">Nuclease</keyword>
<feature type="region of interest" description="Disordered" evidence="7">
    <location>
        <begin position="66"/>
        <end position="166"/>
    </location>
</feature>
<sequence length="166" mass="17721">MALTPETLTRHELNGLSVRVVDAGNPDLVGIAGRVVIETMQTLHIDDGDRVRQVPKRGATLEFALTAGEPEFTDGGYPSPSMNRSRTDEAAGRRKASGSTFKRESETAGVLPGQSGSTRKGSPDGDGRTPSRTGDCEDVVYVTVDGAQLLSRPAHRTENAGDSKWR</sequence>
<evidence type="ECO:0000256" key="1">
    <source>
        <dbReference type="ARBA" id="ARBA00022490"/>
    </source>
</evidence>
<accession>A0A1I4BV37</accession>
<evidence type="ECO:0000256" key="6">
    <source>
        <dbReference type="HAMAP-Rule" id="MF_00754"/>
    </source>
</evidence>
<dbReference type="GO" id="GO:0003723">
    <property type="term" value="F:RNA binding"/>
    <property type="evidence" value="ECO:0007669"/>
    <property type="project" value="InterPro"/>
</dbReference>
<dbReference type="Proteomes" id="UP000199607">
    <property type="component" value="Unassembled WGS sequence"/>
</dbReference>
<evidence type="ECO:0000256" key="7">
    <source>
        <dbReference type="SAM" id="MobiDB-lite"/>
    </source>
</evidence>
<dbReference type="InterPro" id="IPR023534">
    <property type="entry name" value="Rof/RNase_P-like"/>
</dbReference>
<dbReference type="STRING" id="553466.SAMN04487950_0788"/>
<keyword evidence="4 6" id="KW-0255">Endonuclease</keyword>
<organism evidence="8 9">
    <name type="scientific">Halogranum rubrum</name>
    <dbReference type="NCBI Taxonomy" id="553466"/>
    <lineage>
        <taxon>Archaea</taxon>
        <taxon>Methanobacteriati</taxon>
        <taxon>Methanobacteriota</taxon>
        <taxon>Stenosarchaea group</taxon>
        <taxon>Halobacteria</taxon>
        <taxon>Halobacteriales</taxon>
        <taxon>Haloferacaceae</taxon>
    </lineage>
</organism>
<dbReference type="GO" id="GO:0004526">
    <property type="term" value="F:ribonuclease P activity"/>
    <property type="evidence" value="ECO:0007669"/>
    <property type="project" value="UniProtKB-UniRule"/>
</dbReference>
<dbReference type="InterPro" id="IPR023538">
    <property type="entry name" value="RNP1"/>
</dbReference>
<comment type="catalytic activity">
    <reaction evidence="6">
        <text>Endonucleolytic cleavage of RNA, removing 5'-extranucleotides from tRNA precursor.</text>
        <dbReference type="EC" id="3.1.26.5"/>
    </reaction>
</comment>
<dbReference type="InterPro" id="IPR002730">
    <property type="entry name" value="Rpp29/RNP1"/>
</dbReference>